<dbReference type="GO" id="GO:0005506">
    <property type="term" value="F:iron ion binding"/>
    <property type="evidence" value="ECO:0007669"/>
    <property type="project" value="InterPro"/>
</dbReference>
<keyword evidence="10" id="KW-0472">Membrane</keyword>
<evidence type="ECO:0000256" key="3">
    <source>
        <dbReference type="ARBA" id="ARBA00022617"/>
    </source>
</evidence>
<evidence type="ECO:0000256" key="4">
    <source>
        <dbReference type="ARBA" id="ARBA00022723"/>
    </source>
</evidence>
<keyword evidence="12" id="KW-1185">Reference proteome</keyword>
<dbReference type="InterPro" id="IPR001128">
    <property type="entry name" value="Cyt_P450"/>
</dbReference>
<dbReference type="SUPFAM" id="SSF48264">
    <property type="entry name" value="Cytochrome P450"/>
    <property type="match status" value="1"/>
</dbReference>
<dbReference type="PRINTS" id="PR00463">
    <property type="entry name" value="EP450I"/>
</dbReference>
<dbReference type="PROSITE" id="PS00086">
    <property type="entry name" value="CYTOCHROME_P450"/>
    <property type="match status" value="1"/>
</dbReference>
<dbReference type="Gene3D" id="1.10.630.10">
    <property type="entry name" value="Cytochrome P450"/>
    <property type="match status" value="2"/>
</dbReference>
<dbReference type="Proteomes" id="UP001206925">
    <property type="component" value="Unassembled WGS sequence"/>
</dbReference>
<evidence type="ECO:0000256" key="9">
    <source>
        <dbReference type="RuleBase" id="RU000461"/>
    </source>
</evidence>
<sequence length="483" mass="54727">HNIYETTHNINSTSMGILVYVVIVSFTYALIRTTFSILGIGKPRNLPPGPTSWPIIGNLHLLGSQPHQSLAKLARIHGPVMWLKLGQKKTLVITSAAAAKEILQKQDLSFSTSRNIPNALEAHNFHEYALSLLPIGTHWRLLRRMTVTNILSDKSLEASQNMWDQKVKELIAFCQKACISNDYVDIGGVTFKTLQNLISNTLFSKDLIDLYENSSNEFREVVGNIMVDAVKPNLVDYFPVLKKIDPQGIKRRMTRHFKKILSILDELIEERQIYLNINITFDMFIAGTDTTALTVEWAMTELLRNPYVMAKSKEELEQVIGKGKSIKDHDLIKLPYLSCIVKETLRLHPPAPLLIPRNVENQVNLFGYIIPKGTQVLVNAWAIGKDPSIWEDSKEFKPERFLTSQIDVRGHHFELIPFGAGRRTCPGWPLALRTIPIILGSLINNFDWNLDVNVQPKDLDMTERFGINLRKANPLCVVPIPLN</sequence>
<dbReference type="PANTHER" id="PTHR47950">
    <property type="entry name" value="CYTOCHROME P450, FAMILY 76, SUBFAMILY C, POLYPEPTIDE 5-RELATED"/>
    <property type="match status" value="1"/>
</dbReference>
<evidence type="ECO:0000256" key="8">
    <source>
        <dbReference type="PIRSR" id="PIRSR602401-1"/>
    </source>
</evidence>
<protein>
    <recommendedName>
        <fullName evidence="13">Cytochrome P450</fullName>
    </recommendedName>
</protein>
<name>A0AAD5CD86_AMBAR</name>
<dbReference type="GO" id="GO:0020037">
    <property type="term" value="F:heme binding"/>
    <property type="evidence" value="ECO:0007669"/>
    <property type="project" value="InterPro"/>
</dbReference>
<dbReference type="InterPro" id="IPR017972">
    <property type="entry name" value="Cyt_P450_CS"/>
</dbReference>
<evidence type="ECO:0000256" key="10">
    <source>
        <dbReference type="SAM" id="Phobius"/>
    </source>
</evidence>
<keyword evidence="5 9" id="KW-0560">Oxidoreductase</keyword>
<feature type="transmembrane region" description="Helical" evidence="10">
    <location>
        <begin position="17"/>
        <end position="40"/>
    </location>
</feature>
<comment type="cofactor">
    <cofactor evidence="1 8">
        <name>heme</name>
        <dbReference type="ChEBI" id="CHEBI:30413"/>
    </cofactor>
</comment>
<dbReference type="AlphaFoldDB" id="A0AAD5CD86"/>
<evidence type="ECO:0000256" key="7">
    <source>
        <dbReference type="ARBA" id="ARBA00023033"/>
    </source>
</evidence>
<keyword evidence="4 8" id="KW-0479">Metal-binding</keyword>
<keyword evidence="6 8" id="KW-0408">Iron</keyword>
<dbReference type="PRINTS" id="PR00385">
    <property type="entry name" value="P450"/>
</dbReference>
<accession>A0AAD5CD86</accession>
<evidence type="ECO:0000256" key="2">
    <source>
        <dbReference type="ARBA" id="ARBA00010617"/>
    </source>
</evidence>
<comment type="similarity">
    <text evidence="2 9">Belongs to the cytochrome P450 family.</text>
</comment>
<reference evidence="11" key="1">
    <citation type="submission" date="2022-06" db="EMBL/GenBank/DDBJ databases">
        <title>Uncovering the hologenomic basis of an extraordinary plant invasion.</title>
        <authorList>
            <person name="Bieker V.C."/>
            <person name="Martin M.D."/>
            <person name="Gilbert T."/>
            <person name="Hodgins K."/>
            <person name="Battlay P."/>
            <person name="Petersen B."/>
            <person name="Wilson J."/>
        </authorList>
    </citation>
    <scope>NUCLEOTIDE SEQUENCE</scope>
    <source>
        <strain evidence="11">AA19_3_7</strain>
        <tissue evidence="11">Leaf</tissue>
    </source>
</reference>
<dbReference type="PANTHER" id="PTHR47950:SF4">
    <property type="entry name" value="GERANIOL 8-HYDROXYLASE-LIKE"/>
    <property type="match status" value="1"/>
</dbReference>
<dbReference type="FunFam" id="1.10.630.10:FF:000126">
    <property type="entry name" value="Predicted protein"/>
    <property type="match status" value="1"/>
</dbReference>
<dbReference type="CDD" id="cd11073">
    <property type="entry name" value="CYP76-like"/>
    <property type="match status" value="1"/>
</dbReference>
<dbReference type="GO" id="GO:0016705">
    <property type="term" value="F:oxidoreductase activity, acting on paired donors, with incorporation or reduction of molecular oxygen"/>
    <property type="evidence" value="ECO:0007669"/>
    <property type="project" value="InterPro"/>
</dbReference>
<keyword evidence="10" id="KW-1133">Transmembrane helix</keyword>
<organism evidence="11 12">
    <name type="scientific">Ambrosia artemisiifolia</name>
    <name type="common">Common ragweed</name>
    <dbReference type="NCBI Taxonomy" id="4212"/>
    <lineage>
        <taxon>Eukaryota</taxon>
        <taxon>Viridiplantae</taxon>
        <taxon>Streptophyta</taxon>
        <taxon>Embryophyta</taxon>
        <taxon>Tracheophyta</taxon>
        <taxon>Spermatophyta</taxon>
        <taxon>Magnoliopsida</taxon>
        <taxon>eudicotyledons</taxon>
        <taxon>Gunneridae</taxon>
        <taxon>Pentapetalae</taxon>
        <taxon>asterids</taxon>
        <taxon>campanulids</taxon>
        <taxon>Asterales</taxon>
        <taxon>Asteraceae</taxon>
        <taxon>Asteroideae</taxon>
        <taxon>Heliantheae alliance</taxon>
        <taxon>Heliantheae</taxon>
        <taxon>Ambrosia</taxon>
    </lineage>
</organism>
<evidence type="ECO:0000313" key="11">
    <source>
        <dbReference type="EMBL" id="KAI7739878.1"/>
    </source>
</evidence>
<comment type="caution">
    <text evidence="11">The sequence shown here is derived from an EMBL/GenBank/DDBJ whole genome shotgun (WGS) entry which is preliminary data.</text>
</comment>
<dbReference type="GO" id="GO:0004497">
    <property type="term" value="F:monooxygenase activity"/>
    <property type="evidence" value="ECO:0007669"/>
    <property type="project" value="UniProtKB-KW"/>
</dbReference>
<proteinExistence type="inferred from homology"/>
<dbReference type="Pfam" id="PF00067">
    <property type="entry name" value="p450"/>
    <property type="match status" value="2"/>
</dbReference>
<dbReference type="EMBL" id="JAMZMK010008550">
    <property type="protein sequence ID" value="KAI7739878.1"/>
    <property type="molecule type" value="Genomic_DNA"/>
</dbReference>
<keyword evidence="3 8" id="KW-0349">Heme</keyword>
<evidence type="ECO:0008006" key="13">
    <source>
        <dbReference type="Google" id="ProtNLM"/>
    </source>
</evidence>
<keyword evidence="10" id="KW-0812">Transmembrane</keyword>
<evidence type="ECO:0000313" key="12">
    <source>
        <dbReference type="Proteomes" id="UP001206925"/>
    </source>
</evidence>
<evidence type="ECO:0000256" key="1">
    <source>
        <dbReference type="ARBA" id="ARBA00001971"/>
    </source>
</evidence>
<dbReference type="InterPro" id="IPR002401">
    <property type="entry name" value="Cyt_P450_E_grp-I"/>
</dbReference>
<feature type="binding site" description="axial binding residue" evidence="8">
    <location>
        <position position="425"/>
    </location>
    <ligand>
        <name>heme</name>
        <dbReference type="ChEBI" id="CHEBI:30413"/>
    </ligand>
    <ligandPart>
        <name>Fe</name>
        <dbReference type="ChEBI" id="CHEBI:18248"/>
    </ligandPart>
</feature>
<keyword evidence="7 9" id="KW-0503">Monooxygenase</keyword>
<dbReference type="InterPro" id="IPR036396">
    <property type="entry name" value="Cyt_P450_sf"/>
</dbReference>
<evidence type="ECO:0000256" key="6">
    <source>
        <dbReference type="ARBA" id="ARBA00023004"/>
    </source>
</evidence>
<feature type="non-terminal residue" evidence="11">
    <location>
        <position position="483"/>
    </location>
</feature>
<gene>
    <name evidence="11" type="ORF">M8C21_031182</name>
</gene>
<evidence type="ECO:0000256" key="5">
    <source>
        <dbReference type="ARBA" id="ARBA00023002"/>
    </source>
</evidence>